<dbReference type="AlphaFoldDB" id="B8GUX0"/>
<gene>
    <name evidence="2" type="ordered locus">Tgr7_0383</name>
</gene>
<sequence length="478" mass="52218">MAVELPESGIWDVVVSVDGADVSDRLTGRLRIEAEEGAARIAEFTLLPTGGQLALTDWVGAPAVIDVIQDGSAHRLFTGLVDHPRYDPATRQVTLICTDARQEKLDALDAASIEALTPGALWSPDVFDGDADGLRRAEDRLSTLPAVLDLGLDGATWLLTPWAAKPVPDHVFESVLDESLSIEVAERRSLVNEVAVELDYRFTRQRHRERDFHWAWAWPPGGPGGFCSWFFDTTELPDKDMIQRAAEGGGWSPYPQSFSWAELPPSSNPPVCGQFEVGWINPTRVTPTVLGASWTAARRMTQAVTEQYRLTVRAPQSIARHGVVTGRERSVAFTDFDSGDWEREADQGRPEGAVQDALGDWIVDHDDRDQCDLAIETLLAMARTRILAAHRRNFVAWQWPGVVPGLDRADTVRVSTDGVSATGKVAQLLTEIDFSTASLLTTVRIAVSRSGTADPVSETPLLAPGPPDTTPQASEEED</sequence>
<evidence type="ECO:0000313" key="2">
    <source>
        <dbReference type="EMBL" id="ACL71481.1"/>
    </source>
</evidence>
<dbReference type="RefSeq" id="WP_012636970.1">
    <property type="nucleotide sequence ID" value="NC_011901.1"/>
</dbReference>
<keyword evidence="3" id="KW-1185">Reference proteome</keyword>
<organism evidence="2 3">
    <name type="scientific">Thioalkalivibrio sulfidiphilus (strain HL-EbGR7)</name>
    <dbReference type="NCBI Taxonomy" id="396588"/>
    <lineage>
        <taxon>Bacteria</taxon>
        <taxon>Pseudomonadati</taxon>
        <taxon>Pseudomonadota</taxon>
        <taxon>Gammaproteobacteria</taxon>
        <taxon>Chromatiales</taxon>
        <taxon>Ectothiorhodospiraceae</taxon>
        <taxon>Thioalkalivibrio</taxon>
    </lineage>
</organism>
<dbReference type="eggNOG" id="ENOG50335VC">
    <property type="taxonomic scope" value="Bacteria"/>
</dbReference>
<feature type="region of interest" description="Disordered" evidence="1">
    <location>
        <begin position="451"/>
        <end position="478"/>
    </location>
</feature>
<dbReference type="EMBL" id="CP001339">
    <property type="protein sequence ID" value="ACL71481.1"/>
    <property type="molecule type" value="Genomic_DNA"/>
</dbReference>
<accession>B8GUX0</accession>
<dbReference type="STRING" id="396588.Tgr7_0383"/>
<evidence type="ECO:0000313" key="3">
    <source>
        <dbReference type="Proteomes" id="UP000002383"/>
    </source>
</evidence>
<dbReference type="Proteomes" id="UP000002383">
    <property type="component" value="Chromosome"/>
</dbReference>
<protein>
    <submittedName>
        <fullName evidence="2">Uncharacterized protein</fullName>
    </submittedName>
</protein>
<proteinExistence type="predicted"/>
<evidence type="ECO:0000256" key="1">
    <source>
        <dbReference type="SAM" id="MobiDB-lite"/>
    </source>
</evidence>
<dbReference type="OrthoDB" id="6999807at2"/>
<name>B8GUX0_THISH</name>
<dbReference type="HOGENOM" id="CLU_043476_0_0_6"/>
<reference evidence="2 3" key="1">
    <citation type="journal article" date="2011" name="Stand. Genomic Sci.">
        <title>Complete genome sequence of 'Thioalkalivibrio sulfidophilus' HL-EbGr7.</title>
        <authorList>
            <person name="Muyzer G."/>
            <person name="Sorokin D.Y."/>
            <person name="Mavromatis K."/>
            <person name="Lapidus A."/>
            <person name="Clum A."/>
            <person name="Ivanova N."/>
            <person name="Pati A."/>
            <person name="d'Haeseleer P."/>
            <person name="Woyke T."/>
            <person name="Kyrpides N.C."/>
        </authorList>
    </citation>
    <scope>NUCLEOTIDE SEQUENCE [LARGE SCALE GENOMIC DNA]</scope>
    <source>
        <strain evidence="2 3">HL-EbGR7</strain>
    </source>
</reference>
<dbReference type="KEGG" id="tgr:Tgr7_0383"/>